<dbReference type="InterPro" id="IPR001678">
    <property type="entry name" value="MeTrfase_RsmB-F_NOP2_dom"/>
</dbReference>
<evidence type="ECO:0000256" key="1">
    <source>
        <dbReference type="ARBA" id="ARBA00022603"/>
    </source>
</evidence>
<dbReference type="InterPro" id="IPR049560">
    <property type="entry name" value="MeTrfase_RsmB-F_NOP2_cat"/>
</dbReference>
<comment type="caution">
    <text evidence="5">Lacks conserved residue(s) required for the propagation of feature annotation.</text>
</comment>
<feature type="domain" description="SAM-dependent MTase RsmB/NOP-type" evidence="7">
    <location>
        <begin position="181"/>
        <end position="334"/>
    </location>
</feature>
<keyword evidence="3 5" id="KW-0949">S-adenosyl-L-methionine</keyword>
<name>A0AAN8UD48_SOLBU</name>
<keyword evidence="1 5" id="KW-0489">Methyltransferase</keyword>
<evidence type="ECO:0000256" key="3">
    <source>
        <dbReference type="ARBA" id="ARBA00022691"/>
    </source>
</evidence>
<dbReference type="AlphaFoldDB" id="A0AAN8UD48"/>
<evidence type="ECO:0000256" key="5">
    <source>
        <dbReference type="PROSITE-ProRule" id="PRU01023"/>
    </source>
</evidence>
<reference evidence="8 9" key="1">
    <citation type="submission" date="2024-02" db="EMBL/GenBank/DDBJ databases">
        <title>de novo genome assembly of Solanum bulbocastanum strain 11H21.</title>
        <authorList>
            <person name="Hosaka A.J."/>
        </authorList>
    </citation>
    <scope>NUCLEOTIDE SEQUENCE [LARGE SCALE GENOMIC DNA]</scope>
    <source>
        <tissue evidence="8">Young leaves</tissue>
    </source>
</reference>
<evidence type="ECO:0000256" key="6">
    <source>
        <dbReference type="SAM" id="SignalP"/>
    </source>
</evidence>
<dbReference type="GO" id="GO:0003723">
    <property type="term" value="F:RNA binding"/>
    <property type="evidence" value="ECO:0007669"/>
    <property type="project" value="UniProtKB-UniRule"/>
</dbReference>
<keyword evidence="4 5" id="KW-0694">RNA-binding</keyword>
<keyword evidence="6" id="KW-0732">Signal</keyword>
<dbReference type="EMBL" id="JBANQN010000001">
    <property type="protein sequence ID" value="KAK6803187.1"/>
    <property type="molecule type" value="Genomic_DNA"/>
</dbReference>
<evidence type="ECO:0000313" key="8">
    <source>
        <dbReference type="EMBL" id="KAK6803187.1"/>
    </source>
</evidence>
<protein>
    <recommendedName>
        <fullName evidence="7">SAM-dependent MTase RsmB/NOP-type domain-containing protein</fullName>
    </recommendedName>
</protein>
<evidence type="ECO:0000313" key="9">
    <source>
        <dbReference type="Proteomes" id="UP001371456"/>
    </source>
</evidence>
<gene>
    <name evidence="8" type="ORF">RDI58_000971</name>
</gene>
<dbReference type="Gene3D" id="3.40.50.150">
    <property type="entry name" value="Vaccinia Virus protein VP39"/>
    <property type="match status" value="2"/>
</dbReference>
<comment type="similarity">
    <text evidence="5">Belongs to the class I-like SAM-binding methyltransferase superfamily. RsmB/NOP family.</text>
</comment>
<accession>A0AAN8UD48</accession>
<dbReference type="InterPro" id="IPR029063">
    <property type="entry name" value="SAM-dependent_MTases_sf"/>
</dbReference>
<dbReference type="GO" id="GO:0009383">
    <property type="term" value="F:rRNA (cytosine-C5-)-methyltransferase activity"/>
    <property type="evidence" value="ECO:0007669"/>
    <property type="project" value="TreeGrafter"/>
</dbReference>
<proteinExistence type="inferred from homology"/>
<dbReference type="GO" id="GO:0070475">
    <property type="term" value="P:rRNA base methylation"/>
    <property type="evidence" value="ECO:0007669"/>
    <property type="project" value="TreeGrafter"/>
</dbReference>
<dbReference type="Pfam" id="PF01189">
    <property type="entry name" value="Methyltr_RsmB-F"/>
    <property type="match status" value="1"/>
</dbReference>
<feature type="chain" id="PRO_5042882497" description="SAM-dependent MTase RsmB/NOP-type domain-containing protein" evidence="6">
    <location>
        <begin position="20"/>
        <end position="334"/>
    </location>
</feature>
<dbReference type="GO" id="GO:0005730">
    <property type="term" value="C:nucleolus"/>
    <property type="evidence" value="ECO:0007669"/>
    <property type="project" value="TreeGrafter"/>
</dbReference>
<organism evidence="8 9">
    <name type="scientific">Solanum bulbocastanum</name>
    <name type="common">Wild potato</name>
    <dbReference type="NCBI Taxonomy" id="147425"/>
    <lineage>
        <taxon>Eukaryota</taxon>
        <taxon>Viridiplantae</taxon>
        <taxon>Streptophyta</taxon>
        <taxon>Embryophyta</taxon>
        <taxon>Tracheophyta</taxon>
        <taxon>Spermatophyta</taxon>
        <taxon>Magnoliopsida</taxon>
        <taxon>eudicotyledons</taxon>
        <taxon>Gunneridae</taxon>
        <taxon>Pentapetalae</taxon>
        <taxon>asterids</taxon>
        <taxon>lamiids</taxon>
        <taxon>Solanales</taxon>
        <taxon>Solanaceae</taxon>
        <taxon>Solanoideae</taxon>
        <taxon>Solaneae</taxon>
        <taxon>Solanum</taxon>
    </lineage>
</organism>
<comment type="caution">
    <text evidence="8">The sequence shown here is derived from an EMBL/GenBank/DDBJ whole genome shotgun (WGS) entry which is preliminary data.</text>
</comment>
<feature type="signal peptide" evidence="6">
    <location>
        <begin position="1"/>
        <end position="19"/>
    </location>
</feature>
<evidence type="ECO:0000259" key="7">
    <source>
        <dbReference type="PROSITE" id="PS51686"/>
    </source>
</evidence>
<dbReference type="PROSITE" id="PS51686">
    <property type="entry name" value="SAM_MT_RSMB_NOP"/>
    <property type="match status" value="1"/>
</dbReference>
<feature type="binding site" evidence="5">
    <location>
        <begin position="271"/>
        <end position="277"/>
    </location>
    <ligand>
        <name>S-adenosyl-L-methionine</name>
        <dbReference type="ChEBI" id="CHEBI:59789"/>
    </ligand>
</feature>
<keyword evidence="2 5" id="KW-0808">Transferase</keyword>
<keyword evidence="9" id="KW-1185">Reference proteome</keyword>
<sequence>MVLFVILLLQWVVTKLVVSRRIRRTTRRRYLSRLKKTVQEWNRTQDLDPLSSQVLVGANATLESMAGHDMLRSVSFVLLVMSLAPQEHEGVLDIVAAPGGKTTHVPALMENSVDDSDSNLQRRIKEILQVLSNMNDSTIDLLLVVFPPLDLIKIIDALLKHKPRTNTLKVIVAPGGKRIHVPLLIENSVNMSSEVDATFIVVPANNADISLQKRIKENSHTRYSPLSSHVLVGVDATLEYMAGHYMLQSASSILPVMSVSPQENKGVVDMVAAPGGKTTHVPALMETSVNMSSEVNVTFAVAPANDSDSNFQRRIKRNSYTQYRTIKFSSSSWC</sequence>
<dbReference type="Proteomes" id="UP001371456">
    <property type="component" value="Unassembled WGS sequence"/>
</dbReference>
<dbReference type="PANTHER" id="PTHR22807:SF30">
    <property type="entry name" value="28S RRNA (CYTOSINE(4447)-C(5))-METHYLTRANSFERASE-RELATED"/>
    <property type="match status" value="1"/>
</dbReference>
<dbReference type="GO" id="GO:0000470">
    <property type="term" value="P:maturation of LSU-rRNA"/>
    <property type="evidence" value="ECO:0007669"/>
    <property type="project" value="TreeGrafter"/>
</dbReference>
<dbReference type="InterPro" id="IPR023267">
    <property type="entry name" value="RCMT"/>
</dbReference>
<evidence type="ECO:0000256" key="2">
    <source>
        <dbReference type="ARBA" id="ARBA00022679"/>
    </source>
</evidence>
<dbReference type="PANTHER" id="PTHR22807">
    <property type="entry name" value="NOP2 YEAST -RELATED NOL1/NOP2/FMU SUN DOMAIN-CONTAINING"/>
    <property type="match status" value="1"/>
</dbReference>
<dbReference type="SUPFAM" id="SSF53335">
    <property type="entry name" value="S-adenosyl-L-methionine-dependent methyltransferases"/>
    <property type="match status" value="1"/>
</dbReference>
<evidence type="ECO:0000256" key="4">
    <source>
        <dbReference type="ARBA" id="ARBA00022884"/>
    </source>
</evidence>